<evidence type="ECO:0000259" key="6">
    <source>
        <dbReference type="Pfam" id="PF04138"/>
    </source>
</evidence>
<sequence length="132" mass="13856">MTARIGALLARLMFARYLLASICALGSDFATFLMLDHGGAAPMMAALGGYLVGLIVHWIISVRFVFDLEGGPTHVQRIGFIVSAAIGMGITMALVGVLSALGIAPALAKLLSVPVSFLSVYAIRKYGIFARA</sequence>
<dbReference type="InterPro" id="IPR007267">
    <property type="entry name" value="GtrA_DPMS_TM"/>
</dbReference>
<evidence type="ECO:0000256" key="1">
    <source>
        <dbReference type="ARBA" id="ARBA00004141"/>
    </source>
</evidence>
<gene>
    <name evidence="8" type="ORF">F4U95_15520</name>
    <name evidence="7" type="ORF">F4U96_15395</name>
</gene>
<dbReference type="Proteomes" id="UP000325933">
    <property type="component" value="Unassembled WGS sequence"/>
</dbReference>
<feature type="transmembrane region" description="Helical" evidence="5">
    <location>
        <begin position="78"/>
        <end position="100"/>
    </location>
</feature>
<protein>
    <submittedName>
        <fullName evidence="8">GtrA family protein</fullName>
    </submittedName>
</protein>
<evidence type="ECO:0000313" key="9">
    <source>
        <dbReference type="Proteomes" id="UP000325933"/>
    </source>
</evidence>
<reference evidence="9 10" key="1">
    <citation type="submission" date="2019-09" db="EMBL/GenBank/DDBJ databases">
        <authorList>
            <person name="Feng G."/>
        </authorList>
    </citation>
    <scope>NUCLEOTIDE SEQUENCE [LARGE SCALE GENOMIC DNA]</scope>
    <source>
        <strain evidence="8 9">KACC 19283</strain>
        <strain evidence="7 10">KACC 19284</strain>
    </source>
</reference>
<name>A0A5J5I0N0_9SPHN</name>
<dbReference type="Pfam" id="PF04138">
    <property type="entry name" value="GtrA_DPMS_TM"/>
    <property type="match status" value="1"/>
</dbReference>
<evidence type="ECO:0000256" key="5">
    <source>
        <dbReference type="SAM" id="Phobius"/>
    </source>
</evidence>
<proteinExistence type="predicted"/>
<feature type="transmembrane region" description="Helical" evidence="5">
    <location>
        <begin position="44"/>
        <end position="66"/>
    </location>
</feature>
<dbReference type="Proteomes" id="UP000326364">
    <property type="component" value="Unassembled WGS sequence"/>
</dbReference>
<dbReference type="GO" id="GO:0016020">
    <property type="term" value="C:membrane"/>
    <property type="evidence" value="ECO:0007669"/>
    <property type="project" value="UniProtKB-SubCell"/>
</dbReference>
<evidence type="ECO:0000256" key="3">
    <source>
        <dbReference type="ARBA" id="ARBA00022989"/>
    </source>
</evidence>
<evidence type="ECO:0000313" key="8">
    <source>
        <dbReference type="EMBL" id="KAA9027956.1"/>
    </source>
</evidence>
<accession>A0A5J5I0N0</accession>
<keyword evidence="10" id="KW-1185">Reference proteome</keyword>
<dbReference type="AlphaFoldDB" id="A0A5J5I0N0"/>
<feature type="transmembrane region" description="Helical" evidence="5">
    <location>
        <begin position="106"/>
        <end position="123"/>
    </location>
</feature>
<keyword evidence="2 5" id="KW-0812">Transmembrane</keyword>
<keyword evidence="4 5" id="KW-0472">Membrane</keyword>
<dbReference type="GO" id="GO:0000271">
    <property type="term" value="P:polysaccharide biosynthetic process"/>
    <property type="evidence" value="ECO:0007669"/>
    <property type="project" value="InterPro"/>
</dbReference>
<keyword evidence="3 5" id="KW-1133">Transmembrane helix</keyword>
<evidence type="ECO:0000313" key="10">
    <source>
        <dbReference type="Proteomes" id="UP000326364"/>
    </source>
</evidence>
<feature type="domain" description="GtrA/DPMS transmembrane" evidence="6">
    <location>
        <begin position="16"/>
        <end position="129"/>
    </location>
</feature>
<dbReference type="EMBL" id="VYQB01000011">
    <property type="protein sequence ID" value="KAA9015033.1"/>
    <property type="molecule type" value="Genomic_DNA"/>
</dbReference>
<organism evidence="8 9">
    <name type="scientific">Sphingobium limneticum</name>
    <dbReference type="NCBI Taxonomy" id="1007511"/>
    <lineage>
        <taxon>Bacteria</taxon>
        <taxon>Pseudomonadati</taxon>
        <taxon>Pseudomonadota</taxon>
        <taxon>Alphaproteobacteria</taxon>
        <taxon>Sphingomonadales</taxon>
        <taxon>Sphingomonadaceae</taxon>
        <taxon>Sphingobium</taxon>
    </lineage>
</organism>
<evidence type="ECO:0000256" key="2">
    <source>
        <dbReference type="ARBA" id="ARBA00022692"/>
    </source>
</evidence>
<comment type="caution">
    <text evidence="8">The sequence shown here is derived from an EMBL/GenBank/DDBJ whole genome shotgun (WGS) entry which is preliminary data.</text>
</comment>
<evidence type="ECO:0000256" key="4">
    <source>
        <dbReference type="ARBA" id="ARBA00023136"/>
    </source>
</evidence>
<dbReference type="EMBL" id="VYQA01000011">
    <property type="protein sequence ID" value="KAA9027956.1"/>
    <property type="molecule type" value="Genomic_DNA"/>
</dbReference>
<dbReference type="RefSeq" id="WP_150426297.1">
    <property type="nucleotide sequence ID" value="NZ_VYQA01000011.1"/>
</dbReference>
<comment type="subcellular location">
    <subcellularLocation>
        <location evidence="1">Membrane</location>
        <topology evidence="1">Multi-pass membrane protein</topology>
    </subcellularLocation>
</comment>
<evidence type="ECO:0000313" key="7">
    <source>
        <dbReference type="EMBL" id="KAA9015033.1"/>
    </source>
</evidence>